<feature type="compositionally biased region" description="Low complexity" evidence="1">
    <location>
        <begin position="110"/>
        <end position="119"/>
    </location>
</feature>
<dbReference type="InterPro" id="IPR006530">
    <property type="entry name" value="YD"/>
</dbReference>
<dbReference type="HOGENOM" id="CLU_926512_0_0_9"/>
<evidence type="ECO:0000256" key="1">
    <source>
        <dbReference type="SAM" id="MobiDB-lite"/>
    </source>
</evidence>
<dbReference type="Pfam" id="PF07833">
    <property type="entry name" value="Cu_amine_oxidN1"/>
    <property type="match status" value="1"/>
</dbReference>
<feature type="region of interest" description="Disordered" evidence="1">
    <location>
        <begin position="59"/>
        <end position="173"/>
    </location>
</feature>
<sequence>MKKHWGVFLLSVYCMGILVQAETYTYDDLNRLTKVTYESGVVIEYTYDQAGNIIGVTTTGGTKKEDSNSGNNGNQGNNNEGSGNSGNQGNNNGNNEGNRNQGNNNGGSGNSENQGNNNGNSGGSGNQGNNNGNSGGQSNGNGNNGGNGNQGNNNGNSGNSGNQNNNNENNGNGPKYTKLLFTLKNKVLEIDDQKIEMDASVFVSKNNRLMVPIRYITYVLNISPDQIIWDKNNKQAVIQGEKQIKIGINKDYMLVNGEQVKLSEKAQVIDGRTYLPIGDICRAFELKYSWDNTLKQLLIY</sequence>
<reference evidence="4 5" key="1">
    <citation type="journal article" date="2011" name="J. Bacteriol.">
        <title>Complete genome sequence of the cellulose-degrading bacterium Cellulosilyticum lentocellum.</title>
        <authorList>
            <consortium name="US DOE Joint Genome Institute"/>
            <person name="Miller D.A."/>
            <person name="Suen G."/>
            <person name="Bruce D."/>
            <person name="Copeland A."/>
            <person name="Cheng J.F."/>
            <person name="Detter C."/>
            <person name="Goodwin L.A."/>
            <person name="Han C.S."/>
            <person name="Hauser L.J."/>
            <person name="Land M.L."/>
            <person name="Lapidus A."/>
            <person name="Lucas S."/>
            <person name="Meincke L."/>
            <person name="Pitluck S."/>
            <person name="Tapia R."/>
            <person name="Teshima H."/>
            <person name="Woyke T."/>
            <person name="Fox B.G."/>
            <person name="Angert E.R."/>
            <person name="Currie C.R."/>
        </authorList>
    </citation>
    <scope>NUCLEOTIDE SEQUENCE [LARGE SCALE GENOMIC DNA]</scope>
    <source>
        <strain evidence="5">ATCC 49066 / DSM 5427 / NCIMB 11756 / RHM5</strain>
    </source>
</reference>
<feature type="compositionally biased region" description="Low complexity" evidence="1">
    <location>
        <begin position="68"/>
        <end position="103"/>
    </location>
</feature>
<dbReference type="InterPro" id="IPR012854">
    <property type="entry name" value="Cu_amine_oxidase-like_N"/>
</dbReference>
<dbReference type="AlphaFoldDB" id="F2JRQ7"/>
<evidence type="ECO:0000313" key="4">
    <source>
        <dbReference type="EMBL" id="ADZ85087.1"/>
    </source>
</evidence>
<feature type="compositionally biased region" description="Low complexity" evidence="1">
    <location>
        <begin position="150"/>
        <end position="173"/>
    </location>
</feature>
<feature type="chain" id="PRO_5038477418" evidence="2">
    <location>
        <begin position="22"/>
        <end position="300"/>
    </location>
</feature>
<dbReference type="InterPro" id="IPR031325">
    <property type="entry name" value="RHS_repeat"/>
</dbReference>
<keyword evidence="5" id="KW-1185">Reference proteome</keyword>
<dbReference type="SUPFAM" id="SSF55383">
    <property type="entry name" value="Copper amine oxidase, domain N"/>
    <property type="match status" value="2"/>
</dbReference>
<dbReference type="Pfam" id="PF05593">
    <property type="entry name" value="RHS_repeat"/>
    <property type="match status" value="1"/>
</dbReference>
<organism evidence="4 5">
    <name type="scientific">Cellulosilyticum lentocellum (strain ATCC 49066 / DSM 5427 / NCIMB 11756 / RHM5)</name>
    <name type="common">Clostridium lentocellum</name>
    <dbReference type="NCBI Taxonomy" id="642492"/>
    <lineage>
        <taxon>Bacteria</taxon>
        <taxon>Bacillati</taxon>
        <taxon>Bacillota</taxon>
        <taxon>Clostridia</taxon>
        <taxon>Lachnospirales</taxon>
        <taxon>Cellulosilyticaceae</taxon>
        <taxon>Cellulosilyticum</taxon>
    </lineage>
</organism>
<accession>F2JRQ7</accession>
<proteinExistence type="predicted"/>
<dbReference type="KEGG" id="cle:Clole_3400"/>
<dbReference type="Gene3D" id="3.30.457.10">
    <property type="entry name" value="Copper amine oxidase-like, N-terminal domain"/>
    <property type="match status" value="1"/>
</dbReference>
<dbReference type="EMBL" id="CP002582">
    <property type="protein sequence ID" value="ADZ85087.1"/>
    <property type="molecule type" value="Genomic_DNA"/>
</dbReference>
<dbReference type="Proteomes" id="UP000008467">
    <property type="component" value="Chromosome"/>
</dbReference>
<dbReference type="NCBIfam" id="TIGR01643">
    <property type="entry name" value="YD_repeat_2x"/>
    <property type="match status" value="1"/>
</dbReference>
<dbReference type="RefSeq" id="WP_013658363.1">
    <property type="nucleotide sequence ID" value="NC_015275.1"/>
</dbReference>
<evidence type="ECO:0000256" key="2">
    <source>
        <dbReference type="SAM" id="SignalP"/>
    </source>
</evidence>
<evidence type="ECO:0000313" key="5">
    <source>
        <dbReference type="Proteomes" id="UP000008467"/>
    </source>
</evidence>
<feature type="domain" description="Copper amine oxidase-like N-terminal" evidence="3">
    <location>
        <begin position="190"/>
        <end position="297"/>
    </location>
</feature>
<name>F2JRQ7_CELLD</name>
<dbReference type="InterPro" id="IPR036582">
    <property type="entry name" value="Mao_N_sf"/>
</dbReference>
<protein>
    <submittedName>
        <fullName evidence="4">YD repeat protein</fullName>
    </submittedName>
</protein>
<dbReference type="STRING" id="642492.Clole_3400"/>
<dbReference type="eggNOG" id="COG1538">
    <property type="taxonomic scope" value="Bacteria"/>
</dbReference>
<keyword evidence="2" id="KW-0732">Signal</keyword>
<evidence type="ECO:0000259" key="3">
    <source>
        <dbReference type="Pfam" id="PF07833"/>
    </source>
</evidence>
<gene>
    <name evidence="4" type="ordered locus">Clole_3400</name>
</gene>
<feature type="compositionally biased region" description="Gly residues" evidence="1">
    <location>
        <begin position="133"/>
        <end position="149"/>
    </location>
</feature>
<feature type="signal peptide" evidence="2">
    <location>
        <begin position="1"/>
        <end position="21"/>
    </location>
</feature>